<dbReference type="NCBIfam" id="TIGR00536">
    <property type="entry name" value="hemK_fam"/>
    <property type="match status" value="1"/>
</dbReference>
<evidence type="ECO:0000256" key="1">
    <source>
        <dbReference type="ARBA" id="ARBA00022603"/>
    </source>
</evidence>
<dbReference type="InterPro" id="IPR002052">
    <property type="entry name" value="DNA_methylase_N6_adenine_CS"/>
</dbReference>
<dbReference type="SUPFAM" id="SSF53335">
    <property type="entry name" value="S-adenosyl-L-methionine-dependent methyltransferases"/>
    <property type="match status" value="1"/>
</dbReference>
<dbReference type="EMBL" id="UNSC01000002">
    <property type="protein sequence ID" value="SZD71611.1"/>
    <property type="molecule type" value="Genomic_DNA"/>
</dbReference>
<dbReference type="AlphaFoldDB" id="A0A383TXJ2"/>
<dbReference type="Gene3D" id="1.10.8.10">
    <property type="entry name" value="DNA helicase RuvA subunit, C-terminal domain"/>
    <property type="match status" value="1"/>
</dbReference>
<dbReference type="Pfam" id="PF13847">
    <property type="entry name" value="Methyltransf_31"/>
    <property type="match status" value="1"/>
</dbReference>
<keyword evidence="2 5" id="KW-0808">Transferase</keyword>
<dbReference type="CDD" id="cd02440">
    <property type="entry name" value="AdoMet_MTases"/>
    <property type="match status" value="1"/>
</dbReference>
<keyword evidence="6" id="KW-1185">Reference proteome</keyword>
<dbReference type="InterPro" id="IPR019874">
    <property type="entry name" value="RF_methyltr_PrmC"/>
</dbReference>
<accession>A0A383TXJ2</accession>
<dbReference type="PANTHER" id="PTHR18895">
    <property type="entry name" value="HEMK METHYLTRANSFERASE"/>
    <property type="match status" value="1"/>
</dbReference>
<evidence type="ECO:0000313" key="5">
    <source>
        <dbReference type="EMBL" id="SZD71611.1"/>
    </source>
</evidence>
<dbReference type="GO" id="GO:0032259">
    <property type="term" value="P:methylation"/>
    <property type="evidence" value="ECO:0007669"/>
    <property type="project" value="UniProtKB-KW"/>
</dbReference>
<dbReference type="PROSITE" id="PS00092">
    <property type="entry name" value="N6_MTASE"/>
    <property type="match status" value="1"/>
</dbReference>
<gene>
    <name evidence="5" type="primary">prmC</name>
    <name evidence="5" type="ORF">SAMEA104719789_00661</name>
</gene>
<dbReference type="RefSeq" id="WP_119057555.1">
    <property type="nucleotide sequence ID" value="NZ_UNSC01000002.1"/>
</dbReference>
<keyword evidence="1 5" id="KW-0489">Methyltransferase</keyword>
<dbReference type="InterPro" id="IPR050320">
    <property type="entry name" value="N5-glutamine_MTase"/>
</dbReference>
<dbReference type="PANTHER" id="PTHR18895:SF74">
    <property type="entry name" value="MTRF1L RELEASE FACTOR GLUTAMINE METHYLTRANSFERASE"/>
    <property type="match status" value="1"/>
</dbReference>
<dbReference type="GO" id="GO:0008276">
    <property type="term" value="F:protein methyltransferase activity"/>
    <property type="evidence" value="ECO:0007669"/>
    <property type="project" value="InterPro"/>
</dbReference>
<dbReference type="Proteomes" id="UP000262142">
    <property type="component" value="Unassembled WGS sequence"/>
</dbReference>
<sequence>MRNLQQIRDKFNVLNQIYTPSEINTIFYALAEKFLGQKKSTLRMGLHELNSKLDEKEILFDNALYALQRGEPYQYVLGEAEFFGLRLKVNSQVLIPRPETEELIEWMLQDINDLEKFNGNILDIGTGSGAIALALKAKLPSANVYGIDYREEIIEVAENNARINHLKADFRVMNLFESDFRELPYFDYIISNPPYIPLQEKENMPDVVKKFEPETALFVEDENPTKYYFEISQKAQDILKPKGKVFVEIHQNFAEKIKEIYDFGFSKTELKKDISGNWRMLKASGTYTCG</sequence>
<reference evidence="5 6" key="1">
    <citation type="submission" date="2018-09" db="EMBL/GenBank/DDBJ databases">
        <authorList>
            <consortium name="Pathogen Informatics"/>
        </authorList>
    </citation>
    <scope>NUCLEOTIDE SEQUENCE [LARGE SCALE GENOMIC DNA]</scope>
    <source>
        <strain evidence="5 6">OH-22767</strain>
    </source>
</reference>
<feature type="domain" description="Methyltransferase" evidence="4">
    <location>
        <begin position="118"/>
        <end position="260"/>
    </location>
</feature>
<dbReference type="OrthoDB" id="9800643at2"/>
<dbReference type="Gene3D" id="3.40.50.150">
    <property type="entry name" value="Vaccinia Virus protein VP39"/>
    <property type="match status" value="1"/>
</dbReference>
<dbReference type="NCBIfam" id="TIGR03534">
    <property type="entry name" value="RF_mod_PrmC"/>
    <property type="match status" value="1"/>
</dbReference>
<protein>
    <submittedName>
        <fullName evidence="5">Release factor glutamine methyltransferase</fullName>
        <ecNumber evidence="5">2.1.1.-</ecNumber>
    </submittedName>
</protein>
<keyword evidence="3" id="KW-0949">S-adenosyl-L-methionine</keyword>
<organism evidence="5 6">
    <name type="scientific">Candidatus Ornithobacterium hominis</name>
    <dbReference type="NCBI Taxonomy" id="2497989"/>
    <lineage>
        <taxon>Bacteria</taxon>
        <taxon>Pseudomonadati</taxon>
        <taxon>Bacteroidota</taxon>
        <taxon>Flavobacteriia</taxon>
        <taxon>Flavobacteriales</taxon>
        <taxon>Weeksellaceae</taxon>
        <taxon>Ornithobacterium</taxon>
    </lineage>
</organism>
<evidence type="ECO:0000256" key="3">
    <source>
        <dbReference type="ARBA" id="ARBA00022691"/>
    </source>
</evidence>
<dbReference type="GO" id="GO:0003676">
    <property type="term" value="F:nucleic acid binding"/>
    <property type="evidence" value="ECO:0007669"/>
    <property type="project" value="InterPro"/>
</dbReference>
<evidence type="ECO:0000259" key="4">
    <source>
        <dbReference type="Pfam" id="PF13847"/>
    </source>
</evidence>
<name>A0A383TXJ2_9FLAO</name>
<dbReference type="EC" id="2.1.1.-" evidence="5"/>
<dbReference type="InterPro" id="IPR029063">
    <property type="entry name" value="SAM-dependent_MTases_sf"/>
</dbReference>
<evidence type="ECO:0000313" key="6">
    <source>
        <dbReference type="Proteomes" id="UP000262142"/>
    </source>
</evidence>
<evidence type="ECO:0000256" key="2">
    <source>
        <dbReference type="ARBA" id="ARBA00022679"/>
    </source>
</evidence>
<proteinExistence type="predicted"/>
<dbReference type="InterPro" id="IPR025714">
    <property type="entry name" value="Methyltranfer_dom"/>
</dbReference>
<dbReference type="InterPro" id="IPR004556">
    <property type="entry name" value="HemK-like"/>
</dbReference>